<dbReference type="GO" id="GO:0006629">
    <property type="term" value="P:lipid metabolic process"/>
    <property type="evidence" value="ECO:0007669"/>
    <property type="project" value="InterPro"/>
</dbReference>
<reference evidence="2" key="1">
    <citation type="submission" date="2022-07" db="EMBL/GenBank/DDBJ databases">
        <title>Taxonomy of Novel Oxalotrophic and Methylotrophic Bacteria.</title>
        <authorList>
            <person name="Sahin N."/>
            <person name="Tani A."/>
        </authorList>
    </citation>
    <scope>NUCLEOTIDE SEQUENCE</scope>
    <source>
        <strain evidence="2">AM327</strain>
    </source>
</reference>
<dbReference type="InterPro" id="IPR030395">
    <property type="entry name" value="GP_PDE_dom"/>
</dbReference>
<protein>
    <submittedName>
        <fullName evidence="2">Glycerophosphoryl diester phosphodiesterase</fullName>
    </submittedName>
</protein>
<comment type="caution">
    <text evidence="2">The sequence shown here is derived from an EMBL/GenBank/DDBJ whole genome shotgun (WGS) entry which is preliminary data.</text>
</comment>
<dbReference type="GO" id="GO:0008081">
    <property type="term" value="F:phosphoric diester hydrolase activity"/>
    <property type="evidence" value="ECO:0007669"/>
    <property type="project" value="InterPro"/>
</dbReference>
<evidence type="ECO:0000313" key="3">
    <source>
        <dbReference type="Proteomes" id="UP001143545"/>
    </source>
</evidence>
<accession>A0A9W6B6M9</accession>
<gene>
    <name evidence="2" type="ORF">NBRC110019_16000</name>
</gene>
<dbReference type="EMBL" id="BRVP01000009">
    <property type="protein sequence ID" value="GLB52560.1"/>
    <property type="molecule type" value="Genomic_DNA"/>
</dbReference>
<dbReference type="PANTHER" id="PTHR46211">
    <property type="entry name" value="GLYCEROPHOSPHORYL DIESTER PHOSPHODIESTERASE"/>
    <property type="match status" value="1"/>
</dbReference>
<name>A0A9W6B6M9_9FLAO</name>
<dbReference type="RefSeq" id="WP_281753907.1">
    <property type="nucleotide sequence ID" value="NZ_BRVP01000009.1"/>
</dbReference>
<dbReference type="InterPro" id="IPR017946">
    <property type="entry name" value="PLC-like_Pdiesterase_TIM-brl"/>
</dbReference>
<proteinExistence type="predicted"/>
<sequence length="246" mass="27665">MKTTIILALIGLLVMPIQKQPLVIGHRGAMGYETENSLPSIQKALDLHVDAIEIDVFVIKSGELMVFHDDDLERMTGVKGNIEGFTYEELQKLKLTGGYKIPTLQEVMDLIDAKCRFNIELKGANTAGPSYKVVQEYIATKGWTKEHIIFSSFRWEELEKMYALDTTMPLAVLVDGDPLKAMDMAVKVKAEAINPQYSKLTEANVARIHSAGFKIYTWTVNNDEDISYMKTLGVEGIITNYPDREE</sequence>
<organism evidence="2 3">
    <name type="scientific">Neptunitalea chrysea</name>
    <dbReference type="NCBI Taxonomy" id="1647581"/>
    <lineage>
        <taxon>Bacteria</taxon>
        <taxon>Pseudomonadati</taxon>
        <taxon>Bacteroidota</taxon>
        <taxon>Flavobacteriia</taxon>
        <taxon>Flavobacteriales</taxon>
        <taxon>Flavobacteriaceae</taxon>
        <taxon>Neptunitalea</taxon>
    </lineage>
</organism>
<dbReference type="PANTHER" id="PTHR46211:SF14">
    <property type="entry name" value="GLYCEROPHOSPHODIESTER PHOSPHODIESTERASE"/>
    <property type="match status" value="1"/>
</dbReference>
<dbReference type="Proteomes" id="UP001143545">
    <property type="component" value="Unassembled WGS sequence"/>
</dbReference>
<dbReference type="SUPFAM" id="SSF51695">
    <property type="entry name" value="PLC-like phosphodiesterases"/>
    <property type="match status" value="1"/>
</dbReference>
<dbReference type="PROSITE" id="PS51704">
    <property type="entry name" value="GP_PDE"/>
    <property type="match status" value="1"/>
</dbReference>
<evidence type="ECO:0000259" key="1">
    <source>
        <dbReference type="PROSITE" id="PS51704"/>
    </source>
</evidence>
<dbReference type="AlphaFoldDB" id="A0A9W6B6M9"/>
<evidence type="ECO:0000313" key="2">
    <source>
        <dbReference type="EMBL" id="GLB52560.1"/>
    </source>
</evidence>
<feature type="domain" description="GP-PDE" evidence="1">
    <location>
        <begin position="21"/>
        <end position="246"/>
    </location>
</feature>
<dbReference type="Gene3D" id="3.20.20.190">
    <property type="entry name" value="Phosphatidylinositol (PI) phosphodiesterase"/>
    <property type="match status" value="1"/>
</dbReference>
<dbReference type="Pfam" id="PF03009">
    <property type="entry name" value="GDPD"/>
    <property type="match status" value="1"/>
</dbReference>
<keyword evidence="3" id="KW-1185">Reference proteome</keyword>